<dbReference type="STRING" id="34061.B0189_04125"/>
<sequence length="130" mass="14314">MPTLDMKSEGDMTQRTDKNLSKSIGKAIASKRQLAGYTQAQVAEHIGISNDAISRMERGGIMPTIKRLSEFALLFNCETTDFLTNANPTINDEARRVMNAIAELEPSERAALIDLIEQLVAWKKSGQDGC</sequence>
<keyword evidence="1" id="KW-0238">DNA-binding</keyword>
<dbReference type="Proteomes" id="UP000187495">
    <property type="component" value="Unassembled WGS sequence"/>
</dbReference>
<organism evidence="3 4">
    <name type="scientific">Moraxella cuniculi DSM 21768</name>
    <dbReference type="NCBI Taxonomy" id="1122245"/>
    <lineage>
        <taxon>Bacteria</taxon>
        <taxon>Pseudomonadati</taxon>
        <taxon>Pseudomonadota</taxon>
        <taxon>Gammaproteobacteria</taxon>
        <taxon>Moraxellales</taxon>
        <taxon>Moraxellaceae</taxon>
        <taxon>Moraxella</taxon>
    </lineage>
</organism>
<proteinExistence type="predicted"/>
<dbReference type="SMART" id="SM00530">
    <property type="entry name" value="HTH_XRE"/>
    <property type="match status" value="1"/>
</dbReference>
<name>A0A1N7FCK7_9GAMM</name>
<dbReference type="AlphaFoldDB" id="A0A1N7FCK7"/>
<dbReference type="PANTHER" id="PTHR46558">
    <property type="entry name" value="TRACRIPTIONAL REGULATORY PROTEIN-RELATED-RELATED"/>
    <property type="match status" value="1"/>
</dbReference>
<dbReference type="PANTHER" id="PTHR46558:SF11">
    <property type="entry name" value="HTH-TYPE TRANSCRIPTIONAL REGULATOR XRE"/>
    <property type="match status" value="1"/>
</dbReference>
<evidence type="ECO:0000313" key="4">
    <source>
        <dbReference type="Proteomes" id="UP000187495"/>
    </source>
</evidence>
<protein>
    <submittedName>
        <fullName evidence="3">Transcriptional regulator, contains XRE-family HTH domain</fullName>
    </submittedName>
</protein>
<dbReference type="CDD" id="cd00093">
    <property type="entry name" value="HTH_XRE"/>
    <property type="match status" value="1"/>
</dbReference>
<dbReference type="GO" id="GO:0003677">
    <property type="term" value="F:DNA binding"/>
    <property type="evidence" value="ECO:0007669"/>
    <property type="project" value="UniProtKB-KW"/>
</dbReference>
<evidence type="ECO:0000256" key="1">
    <source>
        <dbReference type="ARBA" id="ARBA00023125"/>
    </source>
</evidence>
<gene>
    <name evidence="3" type="ORF">SAMN02745664_1121</name>
</gene>
<dbReference type="PROSITE" id="PS50943">
    <property type="entry name" value="HTH_CROC1"/>
    <property type="match status" value="1"/>
</dbReference>
<evidence type="ECO:0000259" key="2">
    <source>
        <dbReference type="PROSITE" id="PS50943"/>
    </source>
</evidence>
<dbReference type="SUPFAM" id="SSF47413">
    <property type="entry name" value="lambda repressor-like DNA-binding domains"/>
    <property type="match status" value="1"/>
</dbReference>
<feature type="domain" description="HTH cro/C1-type" evidence="2">
    <location>
        <begin position="28"/>
        <end position="82"/>
    </location>
</feature>
<accession>A0A1N7FCK7</accession>
<dbReference type="EMBL" id="FTNU01000012">
    <property type="protein sequence ID" value="SIR97956.1"/>
    <property type="molecule type" value="Genomic_DNA"/>
</dbReference>
<reference evidence="4" key="1">
    <citation type="submission" date="2017-01" db="EMBL/GenBank/DDBJ databases">
        <authorList>
            <person name="Varghese N."/>
            <person name="Submissions S."/>
        </authorList>
    </citation>
    <scope>NUCLEOTIDE SEQUENCE [LARGE SCALE GENOMIC DNA]</scope>
    <source>
        <strain evidence="4">DSM 21768</strain>
    </source>
</reference>
<dbReference type="Pfam" id="PF01381">
    <property type="entry name" value="HTH_3"/>
    <property type="match status" value="1"/>
</dbReference>
<dbReference type="InterPro" id="IPR010982">
    <property type="entry name" value="Lambda_DNA-bd_dom_sf"/>
</dbReference>
<dbReference type="InterPro" id="IPR001387">
    <property type="entry name" value="Cro/C1-type_HTH"/>
</dbReference>
<dbReference type="Gene3D" id="1.10.260.40">
    <property type="entry name" value="lambda repressor-like DNA-binding domains"/>
    <property type="match status" value="1"/>
</dbReference>
<evidence type="ECO:0000313" key="3">
    <source>
        <dbReference type="EMBL" id="SIR97956.1"/>
    </source>
</evidence>
<keyword evidence="4" id="KW-1185">Reference proteome</keyword>